<protein>
    <submittedName>
        <fullName evidence="4">Uncharacterized protein LOC101893479</fullName>
    </submittedName>
</protein>
<proteinExistence type="predicted"/>
<sequence>MSINKNMSKIILTLLLLGVALNSSNGDVLNDLMHLDQIDLSGFEILGILLKPDEPIELKVGEIILNRLLHNMSKRGDDLHMEVDSASSFNLDQVITIDAQLSSNSEDSSSVEQKSQKCKVTITLHLLAKNTDVSFACEGQPTIEKQFEWNK</sequence>
<dbReference type="AlphaFoldDB" id="A0A1I8MSD3"/>
<keyword evidence="3" id="KW-1185">Reference proteome</keyword>
<evidence type="ECO:0000313" key="2">
    <source>
        <dbReference type="EnsemblMetazoa" id="MDOA007965-PA"/>
    </source>
</evidence>
<dbReference type="VEuPathDB" id="VectorBase:MDOA007965"/>
<dbReference type="VEuPathDB" id="VectorBase:MDOMA2_019527"/>
<organism evidence="2">
    <name type="scientific">Musca domestica</name>
    <name type="common">House fly</name>
    <dbReference type="NCBI Taxonomy" id="7370"/>
    <lineage>
        <taxon>Eukaryota</taxon>
        <taxon>Metazoa</taxon>
        <taxon>Ecdysozoa</taxon>
        <taxon>Arthropoda</taxon>
        <taxon>Hexapoda</taxon>
        <taxon>Insecta</taxon>
        <taxon>Pterygota</taxon>
        <taxon>Neoptera</taxon>
        <taxon>Endopterygota</taxon>
        <taxon>Diptera</taxon>
        <taxon>Brachycera</taxon>
        <taxon>Muscomorpha</taxon>
        <taxon>Muscoidea</taxon>
        <taxon>Muscidae</taxon>
        <taxon>Musca</taxon>
    </lineage>
</organism>
<dbReference type="Proteomes" id="UP001652621">
    <property type="component" value="Unplaced"/>
</dbReference>
<gene>
    <name evidence="2" type="primary">101893479</name>
    <name evidence="4" type="synonym">LOC101893479</name>
</gene>
<evidence type="ECO:0000256" key="1">
    <source>
        <dbReference type="SAM" id="SignalP"/>
    </source>
</evidence>
<evidence type="ECO:0000313" key="3">
    <source>
        <dbReference type="Proteomes" id="UP001652621"/>
    </source>
</evidence>
<feature type="chain" id="PRO_5044560774" evidence="1">
    <location>
        <begin position="27"/>
        <end position="151"/>
    </location>
</feature>
<dbReference type="GeneID" id="101893479"/>
<feature type="signal peptide" evidence="1">
    <location>
        <begin position="1"/>
        <end position="26"/>
    </location>
</feature>
<accession>A0A1I8MSD3</accession>
<dbReference type="KEGG" id="mde:101893479"/>
<name>A0A1I8MSD3_MUSDO</name>
<reference evidence="2" key="1">
    <citation type="submission" date="2020-05" db="UniProtKB">
        <authorList>
            <consortium name="EnsemblMetazoa"/>
        </authorList>
    </citation>
    <scope>IDENTIFICATION</scope>
    <source>
        <strain evidence="2">Aabys</strain>
    </source>
</reference>
<keyword evidence="1" id="KW-0732">Signal</keyword>
<reference evidence="4" key="2">
    <citation type="submission" date="2025-04" db="UniProtKB">
        <authorList>
            <consortium name="RefSeq"/>
        </authorList>
    </citation>
    <scope>IDENTIFICATION</scope>
    <source>
        <strain evidence="4">Aabys</strain>
    </source>
</reference>
<dbReference type="RefSeq" id="XP_005182862.1">
    <property type="nucleotide sequence ID" value="XM_005182805.3"/>
</dbReference>
<evidence type="ECO:0000313" key="4">
    <source>
        <dbReference type="RefSeq" id="XP_005182862.1"/>
    </source>
</evidence>
<dbReference type="EnsemblMetazoa" id="MDOA007965-RA">
    <property type="protein sequence ID" value="MDOA007965-PA"/>
    <property type="gene ID" value="MDOA007965"/>
</dbReference>